<organism evidence="1 2">
    <name type="scientific">Dissophora globulifera</name>
    <dbReference type="NCBI Taxonomy" id="979702"/>
    <lineage>
        <taxon>Eukaryota</taxon>
        <taxon>Fungi</taxon>
        <taxon>Fungi incertae sedis</taxon>
        <taxon>Mucoromycota</taxon>
        <taxon>Mortierellomycotina</taxon>
        <taxon>Mortierellomycetes</taxon>
        <taxon>Mortierellales</taxon>
        <taxon>Mortierellaceae</taxon>
        <taxon>Dissophora</taxon>
    </lineage>
</organism>
<evidence type="ECO:0000313" key="1">
    <source>
        <dbReference type="EMBL" id="KAG0320055.1"/>
    </source>
</evidence>
<gene>
    <name evidence="1" type="ORF">BGZ99_004706</name>
</gene>
<dbReference type="AlphaFoldDB" id="A0A9P6RLA2"/>
<comment type="caution">
    <text evidence="1">The sequence shown here is derived from an EMBL/GenBank/DDBJ whole genome shotgun (WGS) entry which is preliminary data.</text>
</comment>
<keyword evidence="2" id="KW-1185">Reference proteome</keyword>
<evidence type="ECO:0000313" key="2">
    <source>
        <dbReference type="Proteomes" id="UP000738325"/>
    </source>
</evidence>
<dbReference type="EMBL" id="JAAAIP010000297">
    <property type="protein sequence ID" value="KAG0320055.1"/>
    <property type="molecule type" value="Genomic_DNA"/>
</dbReference>
<sequence length="59" mass="6572">MRHEIKDLPVAKILAMGELVDMSLKELFHKVMLERSIIHTTSRLRGALEGFGGSVAQLP</sequence>
<reference evidence="1" key="1">
    <citation type="journal article" date="2020" name="Fungal Divers.">
        <title>Resolving the Mortierellaceae phylogeny through synthesis of multi-gene phylogenetics and phylogenomics.</title>
        <authorList>
            <person name="Vandepol N."/>
            <person name="Liber J."/>
            <person name="Desiro A."/>
            <person name="Na H."/>
            <person name="Kennedy M."/>
            <person name="Barry K."/>
            <person name="Grigoriev I.V."/>
            <person name="Miller A.N."/>
            <person name="O'Donnell K."/>
            <person name="Stajich J.E."/>
            <person name="Bonito G."/>
        </authorList>
    </citation>
    <scope>NUCLEOTIDE SEQUENCE</scope>
    <source>
        <strain evidence="1">REB-010B</strain>
    </source>
</reference>
<protein>
    <submittedName>
        <fullName evidence="1">Uncharacterized protein</fullName>
    </submittedName>
</protein>
<proteinExistence type="predicted"/>
<accession>A0A9P6RLA2</accession>
<dbReference type="Proteomes" id="UP000738325">
    <property type="component" value="Unassembled WGS sequence"/>
</dbReference>
<name>A0A9P6RLA2_9FUNG</name>